<sequence>MHHFSFIPFYHIICFVPRVNIDNQAHNISNPTAPMKRFAQQLTSSGYESYQITLDHSKKIYQSRGSLISSPRLVLGTGAGLMANLPFLPRFK</sequence>
<name>A0A5M9JQZ3_MONFR</name>
<keyword evidence="2" id="KW-1185">Reference proteome</keyword>
<accession>A0A5M9JQZ3</accession>
<organism evidence="1 2">
    <name type="scientific">Monilinia fructicola</name>
    <name type="common">Brown rot fungus</name>
    <name type="synonym">Ciboria fructicola</name>
    <dbReference type="NCBI Taxonomy" id="38448"/>
    <lineage>
        <taxon>Eukaryota</taxon>
        <taxon>Fungi</taxon>
        <taxon>Dikarya</taxon>
        <taxon>Ascomycota</taxon>
        <taxon>Pezizomycotina</taxon>
        <taxon>Leotiomycetes</taxon>
        <taxon>Helotiales</taxon>
        <taxon>Sclerotiniaceae</taxon>
        <taxon>Monilinia</taxon>
    </lineage>
</organism>
<dbReference type="Proteomes" id="UP000322873">
    <property type="component" value="Unassembled WGS sequence"/>
</dbReference>
<comment type="caution">
    <text evidence="1">The sequence shown here is derived from an EMBL/GenBank/DDBJ whole genome shotgun (WGS) entry which is preliminary data.</text>
</comment>
<evidence type="ECO:0000313" key="2">
    <source>
        <dbReference type="Proteomes" id="UP000322873"/>
    </source>
</evidence>
<reference evidence="1 2" key="1">
    <citation type="submission" date="2019-06" db="EMBL/GenBank/DDBJ databases">
        <title>Genome Sequence of the Brown Rot Fungal Pathogen Monilinia fructicola.</title>
        <authorList>
            <person name="De Miccolis Angelini R.M."/>
            <person name="Landi L."/>
            <person name="Abate D."/>
            <person name="Pollastro S."/>
            <person name="Romanazzi G."/>
            <person name="Faretra F."/>
        </authorList>
    </citation>
    <scope>NUCLEOTIDE SEQUENCE [LARGE SCALE GENOMIC DNA]</scope>
    <source>
        <strain evidence="1 2">Mfrc123</strain>
    </source>
</reference>
<dbReference type="EMBL" id="VICG01000005">
    <property type="protein sequence ID" value="KAA8571924.1"/>
    <property type="molecule type" value="Genomic_DNA"/>
</dbReference>
<gene>
    <name evidence="1" type="ORF">EYC84_001872</name>
</gene>
<protein>
    <submittedName>
        <fullName evidence="1">Uncharacterized protein</fullName>
    </submittedName>
</protein>
<dbReference type="AlphaFoldDB" id="A0A5M9JQZ3"/>
<proteinExistence type="predicted"/>
<evidence type="ECO:0000313" key="1">
    <source>
        <dbReference type="EMBL" id="KAA8571924.1"/>
    </source>
</evidence>